<dbReference type="AlphaFoldDB" id="A0AAU7DJ54"/>
<reference evidence="2" key="1">
    <citation type="submission" date="2023-03" db="EMBL/GenBank/DDBJ databases">
        <title>Edaphobacter sp.</title>
        <authorList>
            <person name="Huber K.J."/>
            <person name="Papendorf J."/>
            <person name="Pilke C."/>
            <person name="Bunk B."/>
            <person name="Sproeer C."/>
            <person name="Pester M."/>
        </authorList>
    </citation>
    <scope>NUCLEOTIDE SEQUENCE</scope>
    <source>
        <strain evidence="2">DSM 110680</strain>
    </source>
</reference>
<evidence type="ECO:0008006" key="3">
    <source>
        <dbReference type="Google" id="ProtNLM"/>
    </source>
</evidence>
<evidence type="ECO:0000313" key="2">
    <source>
        <dbReference type="EMBL" id="XBH18127.1"/>
    </source>
</evidence>
<organism evidence="2">
    <name type="scientific">Telmatobacter sp. DSM 110680</name>
    <dbReference type="NCBI Taxonomy" id="3036704"/>
    <lineage>
        <taxon>Bacteria</taxon>
        <taxon>Pseudomonadati</taxon>
        <taxon>Acidobacteriota</taxon>
        <taxon>Terriglobia</taxon>
        <taxon>Terriglobales</taxon>
        <taxon>Acidobacteriaceae</taxon>
        <taxon>Telmatobacter</taxon>
    </lineage>
</organism>
<feature type="region of interest" description="Disordered" evidence="1">
    <location>
        <begin position="82"/>
        <end position="104"/>
    </location>
</feature>
<sequence length="104" mass="10969">MRLRDLMNVMAGLAVLLNSGCNSGPKGTYTDANGAVILELRSGGKASFTFMGDVEDCSFNSNDKQLTLTCKGSPAPVTVFNIHDDGSLTGPPGSFMPPLRKEKS</sequence>
<name>A0AAU7DJ54_9BACT</name>
<accession>A0AAU7DJ54</accession>
<dbReference type="RefSeq" id="WP_348263350.1">
    <property type="nucleotide sequence ID" value="NZ_CP121196.1"/>
</dbReference>
<evidence type="ECO:0000256" key="1">
    <source>
        <dbReference type="SAM" id="MobiDB-lite"/>
    </source>
</evidence>
<protein>
    <recommendedName>
        <fullName evidence="3">Lipoprotein</fullName>
    </recommendedName>
</protein>
<proteinExistence type="predicted"/>
<gene>
    <name evidence="2" type="ORF">P8935_02075</name>
</gene>
<dbReference type="EMBL" id="CP121196">
    <property type="protein sequence ID" value="XBH18127.1"/>
    <property type="molecule type" value="Genomic_DNA"/>
</dbReference>